<dbReference type="STRING" id="1051891.A0A0C3PVT1"/>
<proteinExistence type="predicted"/>
<reference evidence="1 2" key="1">
    <citation type="submission" date="2014-04" db="EMBL/GenBank/DDBJ databases">
        <authorList>
            <consortium name="DOE Joint Genome Institute"/>
            <person name="Kuo A."/>
            <person name="Girlanda M."/>
            <person name="Perotto S."/>
            <person name="Kohler A."/>
            <person name="Nagy L.G."/>
            <person name="Floudas D."/>
            <person name="Copeland A."/>
            <person name="Barry K.W."/>
            <person name="Cichocki N."/>
            <person name="Veneault-Fourrey C."/>
            <person name="LaButti K."/>
            <person name="Lindquist E.A."/>
            <person name="Lipzen A."/>
            <person name="Lundell T."/>
            <person name="Morin E."/>
            <person name="Murat C."/>
            <person name="Sun H."/>
            <person name="Tunlid A."/>
            <person name="Henrissat B."/>
            <person name="Grigoriev I.V."/>
            <person name="Hibbett D.S."/>
            <person name="Martin F."/>
            <person name="Nordberg H.P."/>
            <person name="Cantor M.N."/>
            <person name="Hua S.X."/>
        </authorList>
    </citation>
    <scope>NUCLEOTIDE SEQUENCE [LARGE SCALE GENOMIC DNA]</scope>
    <source>
        <strain evidence="1 2">MUT 4182</strain>
    </source>
</reference>
<protein>
    <submittedName>
        <fullName evidence="1">Uncharacterized protein</fullName>
    </submittedName>
</protein>
<dbReference type="Proteomes" id="UP000054248">
    <property type="component" value="Unassembled WGS sequence"/>
</dbReference>
<sequence length="67" mass="7331">GPEHAATAQAPARPSYCKLPIFHAPQLPDWAAPGNDSYISADGHSFACPNPNNLRQAFHVIFVLDRY</sequence>
<accession>A0A0C3PVT1</accession>
<dbReference type="EMBL" id="KN823242">
    <property type="protein sequence ID" value="KIO19085.1"/>
    <property type="molecule type" value="Genomic_DNA"/>
</dbReference>
<reference evidence="2" key="2">
    <citation type="submission" date="2015-01" db="EMBL/GenBank/DDBJ databases">
        <title>Evolutionary Origins and Diversification of the Mycorrhizal Mutualists.</title>
        <authorList>
            <consortium name="DOE Joint Genome Institute"/>
            <consortium name="Mycorrhizal Genomics Consortium"/>
            <person name="Kohler A."/>
            <person name="Kuo A."/>
            <person name="Nagy L.G."/>
            <person name="Floudas D."/>
            <person name="Copeland A."/>
            <person name="Barry K.W."/>
            <person name="Cichocki N."/>
            <person name="Veneault-Fourrey C."/>
            <person name="LaButti K."/>
            <person name="Lindquist E.A."/>
            <person name="Lipzen A."/>
            <person name="Lundell T."/>
            <person name="Morin E."/>
            <person name="Murat C."/>
            <person name="Riley R."/>
            <person name="Ohm R."/>
            <person name="Sun H."/>
            <person name="Tunlid A."/>
            <person name="Henrissat B."/>
            <person name="Grigoriev I.V."/>
            <person name="Hibbett D.S."/>
            <person name="Martin F."/>
        </authorList>
    </citation>
    <scope>NUCLEOTIDE SEQUENCE [LARGE SCALE GENOMIC DNA]</scope>
    <source>
        <strain evidence="2">MUT 4182</strain>
    </source>
</reference>
<feature type="non-terminal residue" evidence="1">
    <location>
        <position position="1"/>
    </location>
</feature>
<keyword evidence="2" id="KW-1185">Reference proteome</keyword>
<dbReference type="HOGENOM" id="CLU_2711837_0_0_1"/>
<evidence type="ECO:0000313" key="1">
    <source>
        <dbReference type="EMBL" id="KIO19085.1"/>
    </source>
</evidence>
<dbReference type="AlphaFoldDB" id="A0A0C3PVT1"/>
<feature type="non-terminal residue" evidence="1">
    <location>
        <position position="67"/>
    </location>
</feature>
<name>A0A0C3PVT1_9AGAM</name>
<gene>
    <name evidence="1" type="ORF">M407DRAFT_53362</name>
</gene>
<evidence type="ECO:0000313" key="2">
    <source>
        <dbReference type="Proteomes" id="UP000054248"/>
    </source>
</evidence>
<organism evidence="1 2">
    <name type="scientific">Tulasnella calospora MUT 4182</name>
    <dbReference type="NCBI Taxonomy" id="1051891"/>
    <lineage>
        <taxon>Eukaryota</taxon>
        <taxon>Fungi</taxon>
        <taxon>Dikarya</taxon>
        <taxon>Basidiomycota</taxon>
        <taxon>Agaricomycotina</taxon>
        <taxon>Agaricomycetes</taxon>
        <taxon>Cantharellales</taxon>
        <taxon>Tulasnellaceae</taxon>
        <taxon>Tulasnella</taxon>
    </lineage>
</organism>
<dbReference type="OrthoDB" id="2343366at2759"/>